<dbReference type="Gene3D" id="3.30.450.40">
    <property type="match status" value="1"/>
</dbReference>
<dbReference type="EMBL" id="RCTF01000009">
    <property type="protein sequence ID" value="RLP78177.1"/>
    <property type="molecule type" value="Genomic_DNA"/>
</dbReference>
<accession>A0A3L7AD82</accession>
<dbReference type="SUPFAM" id="SSF55781">
    <property type="entry name" value="GAF domain-like"/>
    <property type="match status" value="1"/>
</dbReference>
<dbReference type="OrthoDB" id="8440729at2"/>
<organism evidence="2 3">
    <name type="scientific">Xanthobacter tagetidis</name>
    <dbReference type="NCBI Taxonomy" id="60216"/>
    <lineage>
        <taxon>Bacteria</taxon>
        <taxon>Pseudomonadati</taxon>
        <taxon>Pseudomonadota</taxon>
        <taxon>Alphaproteobacteria</taxon>
        <taxon>Hyphomicrobiales</taxon>
        <taxon>Xanthobacteraceae</taxon>
        <taxon>Xanthobacter</taxon>
    </lineage>
</organism>
<reference evidence="2 3" key="1">
    <citation type="submission" date="2018-10" db="EMBL/GenBank/DDBJ databases">
        <title>Xanthobacter tagetidis genome sequencing and assembly.</title>
        <authorList>
            <person name="Maclea K.S."/>
            <person name="Goen A.E."/>
            <person name="Fatima S.A."/>
        </authorList>
    </citation>
    <scope>NUCLEOTIDE SEQUENCE [LARGE SCALE GENOMIC DNA]</scope>
    <source>
        <strain evidence="2 3">ATCC 700314</strain>
    </source>
</reference>
<dbReference type="RefSeq" id="WP_121623643.1">
    <property type="nucleotide sequence ID" value="NZ_JACIIW010000009.1"/>
</dbReference>
<sequence>MDALLGIGRLAREASFAKGPEEALWVVTRALPSLFLERNDGAQPTTACTAFILTPDRRFHLITAPVNFAAEQHHEKVALELGHPGHVAATQQPLLLANTGHHTSFVKILQTFRAGSAMFAPLMWGNDYLGCVICASAAQNTFRERDLMVHQAYAALAATLWVAKGGPAWLAALDLAALPERTAPS</sequence>
<evidence type="ECO:0000313" key="2">
    <source>
        <dbReference type="EMBL" id="RLP78177.1"/>
    </source>
</evidence>
<name>A0A3L7AD82_9HYPH</name>
<dbReference type="InterPro" id="IPR003018">
    <property type="entry name" value="GAF"/>
</dbReference>
<feature type="domain" description="GAF" evidence="1">
    <location>
        <begin position="60"/>
        <end position="159"/>
    </location>
</feature>
<evidence type="ECO:0000313" key="3">
    <source>
        <dbReference type="Proteomes" id="UP000269692"/>
    </source>
</evidence>
<comment type="caution">
    <text evidence="2">The sequence shown here is derived from an EMBL/GenBank/DDBJ whole genome shotgun (WGS) entry which is preliminary data.</text>
</comment>
<dbReference type="Pfam" id="PF01590">
    <property type="entry name" value="GAF"/>
    <property type="match status" value="1"/>
</dbReference>
<keyword evidence="3" id="KW-1185">Reference proteome</keyword>
<dbReference type="Proteomes" id="UP000269692">
    <property type="component" value="Unassembled WGS sequence"/>
</dbReference>
<dbReference type="InterPro" id="IPR029016">
    <property type="entry name" value="GAF-like_dom_sf"/>
</dbReference>
<protein>
    <submittedName>
        <fullName evidence="2">GAF domain-containing protein</fullName>
    </submittedName>
</protein>
<proteinExistence type="predicted"/>
<evidence type="ECO:0000259" key="1">
    <source>
        <dbReference type="Pfam" id="PF01590"/>
    </source>
</evidence>
<dbReference type="AlphaFoldDB" id="A0A3L7AD82"/>
<gene>
    <name evidence="2" type="ORF">D9R14_12385</name>
</gene>